<dbReference type="Pfam" id="PF01847">
    <property type="entry name" value="VHL"/>
    <property type="match status" value="1"/>
</dbReference>
<dbReference type="Gene3D" id="2.60.40.780">
    <property type="entry name" value="von Hippel-Lindau disease tumour suppressor, beta domain"/>
    <property type="match status" value="1"/>
</dbReference>
<comment type="similarity">
    <text evidence="1">Belongs to the VHL family.</text>
</comment>
<evidence type="ECO:0000313" key="3">
    <source>
        <dbReference type="EnsemblMetazoa" id="CJA00964.1"/>
    </source>
</evidence>
<sequence>MESEIEDDGRLFPDVGAQNDDSRPIRVRFFNNCPNTVDVFWLSPQKEPTKYGTLAPRRWLDIQTYKNHPWVARRSSDGCKVMMNKQPIFWPEPMPPNVVVRATCIMKINAQSLREIAERSLIQYQPSFINRHIQNIPRDLQFEVQQLMAVKEEYNEIVCRAIPPPPPRRPQPPRQPQ</sequence>
<evidence type="ECO:0000313" key="4">
    <source>
        <dbReference type="Proteomes" id="UP000005237"/>
    </source>
</evidence>
<dbReference type="GO" id="GO:0001666">
    <property type="term" value="P:response to hypoxia"/>
    <property type="evidence" value="ECO:0007669"/>
    <property type="project" value="EnsemblMetazoa"/>
</dbReference>
<feature type="domain" description="von Hippel-Lindau disease tumour suppressor beta" evidence="2">
    <location>
        <begin position="24"/>
        <end position="92"/>
    </location>
</feature>
<reference evidence="4" key="1">
    <citation type="submission" date="2010-08" db="EMBL/GenBank/DDBJ databases">
        <authorList>
            <consortium name="Caenorhabditis japonica Sequencing Consortium"/>
            <person name="Wilson R.K."/>
        </authorList>
    </citation>
    <scope>NUCLEOTIDE SEQUENCE [LARGE SCALE GENOMIC DNA]</scope>
    <source>
        <strain evidence="4">DF5081</strain>
    </source>
</reference>
<dbReference type="Proteomes" id="UP000005237">
    <property type="component" value="Unassembled WGS sequence"/>
</dbReference>
<dbReference type="OMA" id="NHPWVAR"/>
<dbReference type="CDD" id="cd05468">
    <property type="entry name" value="pVHL"/>
    <property type="match status" value="1"/>
</dbReference>
<dbReference type="AlphaFoldDB" id="A0A8R1HKD4"/>
<evidence type="ECO:0000256" key="1">
    <source>
        <dbReference type="ARBA" id="ARBA00010057"/>
    </source>
</evidence>
<dbReference type="FunFam" id="2.60.40.780:FF:000001">
    <property type="entry name" value="von Hippel-Lindau disease tumor suppressor"/>
    <property type="match status" value="1"/>
</dbReference>
<dbReference type="InterPro" id="IPR024053">
    <property type="entry name" value="VHL_beta_dom"/>
</dbReference>
<organism evidence="3 4">
    <name type="scientific">Caenorhabditis japonica</name>
    <dbReference type="NCBI Taxonomy" id="281687"/>
    <lineage>
        <taxon>Eukaryota</taxon>
        <taxon>Metazoa</taxon>
        <taxon>Ecdysozoa</taxon>
        <taxon>Nematoda</taxon>
        <taxon>Chromadorea</taxon>
        <taxon>Rhabditida</taxon>
        <taxon>Rhabditina</taxon>
        <taxon>Rhabditomorpha</taxon>
        <taxon>Rhabditoidea</taxon>
        <taxon>Rhabditidae</taxon>
        <taxon>Peloderinae</taxon>
        <taxon>Caenorhabditis</taxon>
    </lineage>
</organism>
<reference evidence="3" key="2">
    <citation type="submission" date="2022-06" db="UniProtKB">
        <authorList>
            <consortium name="EnsemblMetazoa"/>
        </authorList>
    </citation>
    <scope>IDENTIFICATION</scope>
    <source>
        <strain evidence="3">DF5081</strain>
    </source>
</reference>
<protein>
    <submittedName>
        <fullName evidence="3">VHL domain-containing protein</fullName>
    </submittedName>
</protein>
<dbReference type="InterPro" id="IPR037140">
    <property type="entry name" value="VHL_beta_dom_sf"/>
</dbReference>
<dbReference type="EnsemblMetazoa" id="CJA00964.1">
    <property type="protein sequence ID" value="CJA00964.1"/>
    <property type="gene ID" value="WBGene00120168"/>
</dbReference>
<dbReference type="GO" id="GO:0031462">
    <property type="term" value="C:Cul2-RING ubiquitin ligase complex"/>
    <property type="evidence" value="ECO:0007669"/>
    <property type="project" value="EnsemblMetazoa"/>
</dbReference>
<keyword evidence="4" id="KW-1185">Reference proteome</keyword>
<dbReference type="InterPro" id="IPR022772">
    <property type="entry name" value="VHL_tumour_suppress_b/a_dom"/>
</dbReference>
<dbReference type="SUPFAM" id="SSF49468">
    <property type="entry name" value="VHL"/>
    <property type="match status" value="1"/>
</dbReference>
<evidence type="ECO:0000259" key="2">
    <source>
        <dbReference type="Pfam" id="PF01847"/>
    </source>
</evidence>
<dbReference type="InterPro" id="IPR036208">
    <property type="entry name" value="VHL_sf"/>
</dbReference>
<accession>A0A8R1HKD4</accession>
<proteinExistence type="inferred from homology"/>
<name>A0A8R1HKD4_CAEJA</name>